<feature type="compositionally biased region" description="Basic residues" evidence="1">
    <location>
        <begin position="16"/>
        <end position="28"/>
    </location>
</feature>
<feature type="non-terminal residue" evidence="2">
    <location>
        <position position="1"/>
    </location>
</feature>
<evidence type="ECO:0000313" key="2">
    <source>
        <dbReference type="EMBL" id="EZA51059.1"/>
    </source>
</evidence>
<reference evidence="2 3" key="1">
    <citation type="journal article" date="2014" name="Curr. Biol.">
        <title>The genome of the clonal raider ant Cerapachys biroi.</title>
        <authorList>
            <person name="Oxley P.R."/>
            <person name="Ji L."/>
            <person name="Fetter-Pruneda I."/>
            <person name="McKenzie S.K."/>
            <person name="Li C."/>
            <person name="Hu H."/>
            <person name="Zhang G."/>
            <person name="Kronauer D.J."/>
        </authorList>
    </citation>
    <scope>NUCLEOTIDE SEQUENCE [LARGE SCALE GENOMIC DNA]</scope>
</reference>
<feature type="compositionally biased region" description="Polar residues" evidence="1">
    <location>
        <begin position="104"/>
        <end position="113"/>
    </location>
</feature>
<accession>A0A026W7N9</accession>
<organism evidence="2 3">
    <name type="scientific">Ooceraea biroi</name>
    <name type="common">Clonal raider ant</name>
    <name type="synonym">Cerapachys biroi</name>
    <dbReference type="NCBI Taxonomy" id="2015173"/>
    <lineage>
        <taxon>Eukaryota</taxon>
        <taxon>Metazoa</taxon>
        <taxon>Ecdysozoa</taxon>
        <taxon>Arthropoda</taxon>
        <taxon>Hexapoda</taxon>
        <taxon>Insecta</taxon>
        <taxon>Pterygota</taxon>
        <taxon>Neoptera</taxon>
        <taxon>Endopterygota</taxon>
        <taxon>Hymenoptera</taxon>
        <taxon>Apocrita</taxon>
        <taxon>Aculeata</taxon>
        <taxon>Formicoidea</taxon>
        <taxon>Formicidae</taxon>
        <taxon>Dorylinae</taxon>
        <taxon>Ooceraea</taxon>
    </lineage>
</organism>
<keyword evidence="3" id="KW-1185">Reference proteome</keyword>
<proteinExistence type="predicted"/>
<feature type="region of interest" description="Disordered" evidence="1">
    <location>
        <begin position="76"/>
        <end position="127"/>
    </location>
</feature>
<dbReference type="Proteomes" id="UP000053097">
    <property type="component" value="Unassembled WGS sequence"/>
</dbReference>
<name>A0A026W7N9_OOCBI</name>
<dbReference type="AlphaFoldDB" id="A0A026W7N9"/>
<protein>
    <submittedName>
        <fullName evidence="2">Uncharacterized protein</fullName>
    </submittedName>
</protein>
<gene>
    <name evidence="2" type="ORF">X777_10347</name>
</gene>
<feature type="region of interest" description="Disordered" evidence="1">
    <location>
        <begin position="1"/>
        <end position="33"/>
    </location>
</feature>
<evidence type="ECO:0000256" key="1">
    <source>
        <dbReference type="SAM" id="MobiDB-lite"/>
    </source>
</evidence>
<evidence type="ECO:0000313" key="3">
    <source>
        <dbReference type="Proteomes" id="UP000053097"/>
    </source>
</evidence>
<sequence length="127" mass="13881">KSERDQGKQHACKPCTHTHTHTHKKGGGSRRAQTERIPLHKLYLTAPAGAKLSALVRACAIRGAVAFDATRLTRFERASESRPSRQLLHPAEDKGVLPHRATRASASDDSVTTALKRKVMLPSSQRG</sequence>
<dbReference type="EMBL" id="KK107419">
    <property type="protein sequence ID" value="EZA51059.1"/>
    <property type="molecule type" value="Genomic_DNA"/>
</dbReference>